<reference evidence="1" key="1">
    <citation type="submission" date="2020-08" db="EMBL/GenBank/DDBJ databases">
        <title>Genome public.</title>
        <authorList>
            <person name="Liu C."/>
            <person name="Sun Q."/>
        </authorList>
    </citation>
    <scope>NUCLEOTIDE SEQUENCE</scope>
    <source>
        <strain evidence="1">H8</strain>
    </source>
</reference>
<dbReference type="Proteomes" id="UP000611762">
    <property type="component" value="Unassembled WGS sequence"/>
</dbReference>
<dbReference type="Gene3D" id="3.20.20.210">
    <property type="match status" value="1"/>
</dbReference>
<proteinExistence type="predicted"/>
<comment type="caution">
    <text evidence="1">The sequence shown here is derived from an EMBL/GenBank/DDBJ whole genome shotgun (WGS) entry which is preliminary data.</text>
</comment>
<sequence length="357" mass="40895">MLSEASKKRYSAFWQNDATDRFLVYLSAPDGSKSPAPDFSGLTEDEVNWKVRMDFEFRVLREKERILHTNYYCDGFPTIFTDFGPGSLAACIGGSFQVAKDTVWFDRNPIIKNWDSCPEIKIYRNSEMWQATDTYTKMLCEAGKGIFYTSIADIGGTLDIAASLRGTSELLLDVYDHPEQVKELVKKIQPVWKEAFFHLKSITDGYQDGVTSWMPIWCEKAYFPLQCDFSAMLSADMFEEFVLPDLIYQTEYLDHSIYHLDGPGELQHVDHLLSIPRLNAIQWIPGAGNADVADECWFELYQKIQAGGKGLVLFVNRPEMLENLLKHISPKGVYIYVTDTDDYTARQLKELVEKTKI</sequence>
<protein>
    <recommendedName>
        <fullName evidence="3">Trimethylamine corrinoid protein 2</fullName>
    </recommendedName>
</protein>
<organism evidence="1 2">
    <name type="scientific">Congzhengia minquanensis</name>
    <dbReference type="NCBI Taxonomy" id="2763657"/>
    <lineage>
        <taxon>Bacteria</taxon>
        <taxon>Bacillati</taxon>
        <taxon>Bacillota</taxon>
        <taxon>Clostridia</taxon>
        <taxon>Eubacteriales</taxon>
        <taxon>Oscillospiraceae</taxon>
        <taxon>Congzhengia</taxon>
    </lineage>
</organism>
<evidence type="ECO:0000313" key="2">
    <source>
        <dbReference type="Proteomes" id="UP000611762"/>
    </source>
</evidence>
<evidence type="ECO:0008006" key="3">
    <source>
        <dbReference type="Google" id="ProtNLM"/>
    </source>
</evidence>
<dbReference type="RefSeq" id="WP_249311856.1">
    <property type="nucleotide sequence ID" value="NZ_JACRSU010000002.1"/>
</dbReference>
<gene>
    <name evidence="1" type="ORF">H8698_06895</name>
</gene>
<dbReference type="EMBL" id="JACRSU010000002">
    <property type="protein sequence ID" value="MBC8540702.1"/>
    <property type="molecule type" value="Genomic_DNA"/>
</dbReference>
<dbReference type="InterPro" id="IPR038071">
    <property type="entry name" value="UROD/MetE-like_sf"/>
</dbReference>
<keyword evidence="2" id="KW-1185">Reference proteome</keyword>
<name>A0A926DN21_9FIRM</name>
<dbReference type="AlphaFoldDB" id="A0A926DN21"/>
<accession>A0A926DN21</accession>
<evidence type="ECO:0000313" key="1">
    <source>
        <dbReference type="EMBL" id="MBC8540702.1"/>
    </source>
</evidence>